<dbReference type="FunFam" id="3.10.110.10:FF:000014">
    <property type="entry name" value="Baculoviral IAP repeat-containing protein 6"/>
    <property type="match status" value="1"/>
</dbReference>
<dbReference type="OrthoDB" id="47801at2759"/>
<comment type="caution">
    <text evidence="5">The sequence shown here is derived from an EMBL/GenBank/DDBJ whole genome shotgun (WGS) entry which is preliminary data.</text>
</comment>
<sequence>SVKQNNKVDNLSSVSSDKLRVLSECLVEMLMHFLIEYGVKNVFSLHSFFDVQMCNTLFDTLIVSGDNNMQLATCALIVRMCSFQSWWGDFLANCFTKLYSSHNTKIFPQDRVFFLLTYLGRKSIAMGSCRIVVIDSILKTLATLLVPLSSAMSDNLDVTGSKTDFQLISWLLLFLSVCIDDGVDKKDQNAIRWDFMSGDADVSKTPIQSNTSYGRTFARSFKKRFFQSKQSSNNSSSFLDKIMTTQNEKRFHVAQLKSQIEMVLKQQENLIKRNIKVHQITDMFSDINGKSKSKSNKSDLPPKPQGDDSDKEQSFDKGLRSLKISNTLVVIRGLVSLLLAMDYACNMDLFLLTCKILARLVSACQPAVQLSKIITMPQLQQLVRLAVWRDQQQPWAVHAITCLLQDILDADRNFKLVDCCTDDEDDDIVPADSAEMEIVQDCSDVAGASENDLFNDTIIGDGHLFASDDSNKESLKFSQLPSLVECEDAEMDDMIIDDILECGKNMTKNDNNTFVRSGLNNVYRSVSCAMDARLECGLESNIETNLRKLTMMSSLNLFASLPQSPNYDFLNRATEIQPWPEYILQAWSDNEYREVISTNQMLVIVFDSIFADLHVQDSWLHLDQVLQLWLTLHNEMNLKTPSTVAFNSSLSESLPKLPFGSMAVQGLLSALSWDQKINLRTWCLGFQCLTLACTPQIQPDFDSDESDSNSRRIGVLIVNDPNFEKMLQNFYSSTDMSSNDNRCAGPTICKLINELFMWLELKSDVNDACYVKKKMKEILLRVVLQLVQPGGAISMQQGPMDAQSLLIQELISCQYEKADQNVGMSIIESVSHLVYNHITNIEKVHCQRLVETQMNNVFGSLFATVLGSLGSEGSRQNKTVSGHSLLVCLLKLSSKIVQTALPQLSDTMETNDLITSQNISNESQTDEIKAEQQQNQVEIPTIKVPCIADTVLQHYPTMFRLLGSLSHSTSTSFALLASTISPTSLTDNNNPISGDPSSVADAVFQILMLLSYKGTQPILIVKPLYDFLNSTSSLKYAMPRMQLSEPFLWFILQILEIPATVAIFTDIGGIKVLCQNLVRCNRTLVNMQPGLVSLIMQHISKAPKQKVTNTAAVSPNTCKKPTTAQKSVEGYINFAPFCSISTENSTAQPPDVLVLPPIASHRRARTAAWSYLFYPNESHIDLNITLPTAILLKEIQLQPHLPSLQSCPSAIAIEINRESSLIPIPLCHPMSTEGLTYIRLRLPQPEVATSIVLRLYRPKDCTSIGLTQISVLGTTVFSKNSPNDLLPNDEESTAKTSLGWLRILHRCFSVATFNPNNEQLRKSVIDSAAEYPGFLEACCSLLNVVGGTPSVALQNTETVLLKLGLHSKELGLKLINNLLINTVPQPFRLCNESVSDLLFDLCTTYDDFTYDRIAALINWAKNLQAVCQHQVGCLKTNPYSGFVKCLASILWTVHSSPSLSNIVTNLITEELFESIFSWTELLDKDPMKKSIDAMLCSICYIRPEFFLLLLKKLNVLVPNLSTKHDASITDDRKETERMTDDVKQESTEMEEWYSHLVIEDLTKLKLSSHQLSTISLACQSLVGINQLLDSGLPKLLAFAILEFCYRSSSKETLTTSEALHPDRLTDSDKAEKRPSKNVFYPMVNMQKVSEILDFFTETCSEGHMRDWLGTCEGSVFWYPLLDLLCNDRPVDTDPLSNCSKLEAATIRFLSKVTSCHPKNQEYLTIILISVIKKPNNPQSSKNIISGFTRRLVLQLLLESERILVSVQSDIPLQKRDPLQAPFNNHPSLRPTAQNIFFYLSTHAKCKYILDNAVYNHLITINNTNCDATNKRSNLIENQNAYMESRKDWLELGMGLGSGISILSVAAGVTAKDKRLKEAKNQAAALKDKDLIPSLFNKIKNSENFITTADVKSLIHLSNPDRVINGDMTISQVLAMLHNSGVSLATPCISLKLTSSNANKTTETTTPFVSQANEIDPLPSPLQVFSSRGGLSLLAHYLPTVYPEIPKTLLAHTETEKTAPVNDWVKVEPNDDIYEDLDNVSTDSSTKLPLNLSVPQHSLAAFGLFLRLPAYSDVLLRDKIRAQCLLRLVLGVTGDGEGNDIYNLALASTLPTLPFEVFRQLLNCSPLTTDDGVILRRMIIEVGAMHLVLNCLGIFTHHSQMYQLTSTTGLQEPPQNGSIKTAPQTDDQLISDDKSHMYWAKGTGFGTGSTQQSWDVEQALLRQKSEEEHVTVLLQILSSYINPGNCKNIVMSYHDIDDSSELPPIFLDLLQHSCLIPALCSYLRNDSVLDITRHIPLYRAILQLLRAMALSSRLVTLLMPSRRNDMSIATLLVNMKLCVDTYASRLKVNKKSNIKGQTQKVIVTLDDGDDEGLAMLIPDIHETTLLVQRVTNIDKLYNSTDDVQTIDQPLSKSIEERYLEIMKKLQFDTAEMIVESENGYRFIISHHFENNVRNAGDRSHPARVKRLAQETVTLSTSLPLSYSSSVFVRCDTDRLDIMKVLITGPADTPYANGCFEFDVYFPPDYPASPMMINLETTGRNTVRFNPNMYNDGKVCLSVLNTWHGRPEEKWNAQTSSFLQVLVSIQSLILVPEPYFNEPGFERSRGSPSATHTSREYNSTIYQACVRWAMLQQIISPCPCFKDVIHTHFWLKRHEICAQIEEWIAEVNKHQQTERTGRSVTFNSLILKRLYTQLREELAKLPVPPGLEDLDQPFTATSSSTCDSVAATPSNIPLTSSSSYFTLNNAAATSLLSLDTSSSSSDSNTPNII</sequence>
<feature type="non-terminal residue" evidence="5">
    <location>
        <position position="1"/>
    </location>
</feature>
<dbReference type="GO" id="GO:0032465">
    <property type="term" value="P:regulation of cytokinesis"/>
    <property type="evidence" value="ECO:0007669"/>
    <property type="project" value="InterPro"/>
</dbReference>
<dbReference type="EMBL" id="WJQU01002417">
    <property type="protein sequence ID" value="KAJ6632887.1"/>
    <property type="molecule type" value="Genomic_DNA"/>
</dbReference>
<dbReference type="Gene3D" id="3.10.110.10">
    <property type="entry name" value="Ubiquitin Conjugating Enzyme"/>
    <property type="match status" value="1"/>
</dbReference>
<dbReference type="GO" id="GO:0004869">
    <property type="term" value="F:cysteine-type endopeptidase inhibitor activity"/>
    <property type="evidence" value="ECO:0007669"/>
    <property type="project" value="TreeGrafter"/>
</dbReference>
<dbReference type="Pfam" id="PF00179">
    <property type="entry name" value="UQ_con"/>
    <property type="match status" value="1"/>
</dbReference>
<evidence type="ECO:0000256" key="1">
    <source>
        <dbReference type="ARBA" id="ARBA00022679"/>
    </source>
</evidence>
<accession>A0A9Q0RV09</accession>
<dbReference type="CDD" id="cd23810">
    <property type="entry name" value="UBCc_BIRC6"/>
    <property type="match status" value="1"/>
</dbReference>
<evidence type="ECO:0000256" key="3">
    <source>
        <dbReference type="SAM" id="MobiDB-lite"/>
    </source>
</evidence>
<evidence type="ECO:0000259" key="4">
    <source>
        <dbReference type="PROSITE" id="PS50127"/>
    </source>
</evidence>
<evidence type="ECO:0000256" key="2">
    <source>
        <dbReference type="ARBA" id="ARBA00022786"/>
    </source>
</evidence>
<keyword evidence="6" id="KW-1185">Reference proteome</keyword>
<dbReference type="InterPro" id="IPR022103">
    <property type="entry name" value="BIRC6"/>
</dbReference>
<dbReference type="SMART" id="SM00212">
    <property type="entry name" value="UBCc"/>
    <property type="match status" value="1"/>
</dbReference>
<name>A0A9Q0RV09_9DIPT</name>
<dbReference type="GO" id="GO:0006915">
    <property type="term" value="P:apoptotic process"/>
    <property type="evidence" value="ECO:0007669"/>
    <property type="project" value="InterPro"/>
</dbReference>
<dbReference type="GO" id="GO:0005634">
    <property type="term" value="C:nucleus"/>
    <property type="evidence" value="ECO:0007669"/>
    <property type="project" value="TreeGrafter"/>
</dbReference>
<dbReference type="SUPFAM" id="SSF54495">
    <property type="entry name" value="UBC-like"/>
    <property type="match status" value="1"/>
</dbReference>
<keyword evidence="1" id="KW-0808">Transferase</keyword>
<proteinExistence type="predicted"/>
<dbReference type="InterPro" id="IPR000608">
    <property type="entry name" value="UBC"/>
</dbReference>
<protein>
    <submittedName>
        <fullName evidence="5">Baculoviral IAP repeat-containing protein 6</fullName>
    </submittedName>
</protein>
<dbReference type="GO" id="GO:0004842">
    <property type="term" value="F:ubiquitin-protein transferase activity"/>
    <property type="evidence" value="ECO:0007669"/>
    <property type="project" value="InterPro"/>
</dbReference>
<keyword evidence="2" id="KW-0833">Ubl conjugation pathway</keyword>
<feature type="region of interest" description="Disordered" evidence="3">
    <location>
        <begin position="286"/>
        <end position="314"/>
    </location>
</feature>
<evidence type="ECO:0000313" key="6">
    <source>
        <dbReference type="Proteomes" id="UP001151699"/>
    </source>
</evidence>
<gene>
    <name evidence="5" type="primary">BIRC6</name>
    <name evidence="5" type="ORF">Bhyg_16759</name>
</gene>
<feature type="domain" description="UBC core" evidence="4">
    <location>
        <begin position="2461"/>
        <end position="2628"/>
    </location>
</feature>
<reference evidence="5" key="1">
    <citation type="submission" date="2022-07" db="EMBL/GenBank/DDBJ databases">
        <authorList>
            <person name="Trinca V."/>
            <person name="Uliana J.V.C."/>
            <person name="Torres T.T."/>
            <person name="Ward R.J."/>
            <person name="Monesi N."/>
        </authorList>
    </citation>
    <scope>NUCLEOTIDE SEQUENCE</scope>
    <source>
        <strain evidence="5">HSMRA1968</strain>
        <tissue evidence="5">Whole embryos</tissue>
    </source>
</reference>
<dbReference type="PANTHER" id="PTHR46116">
    <property type="entry name" value="(E3-INDEPENDENT) E2 UBIQUITIN-CONJUGATING ENZYME"/>
    <property type="match status" value="1"/>
</dbReference>
<dbReference type="GO" id="GO:0043066">
    <property type="term" value="P:negative regulation of apoptotic process"/>
    <property type="evidence" value="ECO:0007669"/>
    <property type="project" value="TreeGrafter"/>
</dbReference>
<evidence type="ECO:0000313" key="5">
    <source>
        <dbReference type="EMBL" id="KAJ6632887.1"/>
    </source>
</evidence>
<dbReference type="PANTHER" id="PTHR46116:SF39">
    <property type="entry name" value="BACULOVIRAL IAP REPEAT-CONTAINING PROTEIN 6"/>
    <property type="match status" value="1"/>
</dbReference>
<feature type="compositionally biased region" description="Basic and acidic residues" evidence="3">
    <location>
        <begin position="305"/>
        <end position="314"/>
    </location>
</feature>
<dbReference type="PROSITE" id="PS50127">
    <property type="entry name" value="UBC_2"/>
    <property type="match status" value="1"/>
</dbReference>
<dbReference type="InterPro" id="IPR016135">
    <property type="entry name" value="UBQ-conjugating_enzyme/RWD"/>
</dbReference>
<organism evidence="5 6">
    <name type="scientific">Pseudolycoriella hygida</name>
    <dbReference type="NCBI Taxonomy" id="35572"/>
    <lineage>
        <taxon>Eukaryota</taxon>
        <taxon>Metazoa</taxon>
        <taxon>Ecdysozoa</taxon>
        <taxon>Arthropoda</taxon>
        <taxon>Hexapoda</taxon>
        <taxon>Insecta</taxon>
        <taxon>Pterygota</taxon>
        <taxon>Neoptera</taxon>
        <taxon>Endopterygota</taxon>
        <taxon>Diptera</taxon>
        <taxon>Nematocera</taxon>
        <taxon>Sciaroidea</taxon>
        <taxon>Sciaridae</taxon>
        <taxon>Pseudolycoriella</taxon>
    </lineage>
</organism>
<dbReference type="Proteomes" id="UP001151699">
    <property type="component" value="Unassembled WGS sequence"/>
</dbReference>
<dbReference type="Pfam" id="PF12356">
    <property type="entry name" value="BIRC6"/>
    <property type="match status" value="1"/>
</dbReference>